<comment type="similarity">
    <text evidence="2">Belongs to the ATP-dependent AMP-binding enzyme family.</text>
</comment>
<dbReference type="GO" id="GO:0017000">
    <property type="term" value="P:antibiotic biosynthetic process"/>
    <property type="evidence" value="ECO:0007669"/>
    <property type="project" value="UniProtKB-KW"/>
</dbReference>
<keyword evidence="6" id="KW-0045">Antibiotic biosynthesis</keyword>
<accession>A0A0D5CC17</accession>
<dbReference type="GO" id="GO:0005737">
    <property type="term" value="C:cytoplasm"/>
    <property type="evidence" value="ECO:0007669"/>
    <property type="project" value="TreeGrafter"/>
</dbReference>
<dbReference type="Gene3D" id="3.30.559.30">
    <property type="entry name" value="Nonribosomal peptide synthetase, condensation domain"/>
    <property type="match status" value="3"/>
</dbReference>
<dbReference type="GO" id="GO:0043041">
    <property type="term" value="P:amino acid activation for nonribosomal peptide biosynthetic process"/>
    <property type="evidence" value="ECO:0007669"/>
    <property type="project" value="TreeGrafter"/>
</dbReference>
<evidence type="ECO:0000256" key="1">
    <source>
        <dbReference type="ARBA" id="ARBA00001957"/>
    </source>
</evidence>
<proteinExistence type="inferred from homology"/>
<dbReference type="FunFam" id="2.30.38.10:FF:000001">
    <property type="entry name" value="Non-ribosomal peptide synthetase PvdI"/>
    <property type="match status" value="2"/>
</dbReference>
<dbReference type="FunFam" id="3.30.300.30:FF:000010">
    <property type="entry name" value="Enterobactin synthetase component F"/>
    <property type="match status" value="1"/>
</dbReference>
<feature type="compositionally biased region" description="Low complexity" evidence="7">
    <location>
        <begin position="988"/>
        <end position="999"/>
    </location>
</feature>
<dbReference type="EMBL" id="KP769807">
    <property type="protein sequence ID" value="AJW76709.1"/>
    <property type="molecule type" value="Genomic_DNA"/>
</dbReference>
<protein>
    <submittedName>
        <fullName evidence="9">DsaG</fullName>
    </submittedName>
</protein>
<dbReference type="PANTHER" id="PTHR45527">
    <property type="entry name" value="NONRIBOSOMAL PEPTIDE SYNTHETASE"/>
    <property type="match status" value="1"/>
</dbReference>
<dbReference type="InterPro" id="IPR045851">
    <property type="entry name" value="AMP-bd_C_sf"/>
</dbReference>
<evidence type="ECO:0000256" key="4">
    <source>
        <dbReference type="ARBA" id="ARBA00022553"/>
    </source>
</evidence>
<dbReference type="FunFam" id="3.40.50.12780:FF:000012">
    <property type="entry name" value="Non-ribosomal peptide synthetase"/>
    <property type="match status" value="1"/>
</dbReference>
<dbReference type="Pfam" id="PF00668">
    <property type="entry name" value="Condensation"/>
    <property type="match status" value="3"/>
</dbReference>
<dbReference type="CDD" id="cd19534">
    <property type="entry name" value="E_NRPS"/>
    <property type="match status" value="1"/>
</dbReference>
<dbReference type="PROSITE" id="PS50075">
    <property type="entry name" value="CARRIER"/>
    <property type="match status" value="2"/>
</dbReference>
<dbReference type="SUPFAM" id="SSF56801">
    <property type="entry name" value="Acetyl-CoA synthetase-like"/>
    <property type="match status" value="2"/>
</dbReference>
<name>A0A0D5CC17_9ACTN</name>
<dbReference type="InterPro" id="IPR010071">
    <property type="entry name" value="AA_adenyl_dom"/>
</dbReference>
<dbReference type="InterPro" id="IPR000873">
    <property type="entry name" value="AMP-dep_synth/lig_dom"/>
</dbReference>
<dbReference type="Gene3D" id="2.30.38.10">
    <property type="entry name" value="Luciferase, Domain 3"/>
    <property type="match status" value="2"/>
</dbReference>
<dbReference type="GO" id="GO:0031177">
    <property type="term" value="F:phosphopantetheine binding"/>
    <property type="evidence" value="ECO:0007669"/>
    <property type="project" value="InterPro"/>
</dbReference>
<dbReference type="CDD" id="cd19531">
    <property type="entry name" value="LCL_NRPS-like"/>
    <property type="match status" value="2"/>
</dbReference>
<dbReference type="Gene3D" id="3.30.559.10">
    <property type="entry name" value="Chloramphenicol acetyltransferase-like domain"/>
    <property type="match status" value="3"/>
</dbReference>
<dbReference type="InterPro" id="IPR020806">
    <property type="entry name" value="PKS_PP-bd"/>
</dbReference>
<dbReference type="FunFam" id="3.40.50.980:FF:000001">
    <property type="entry name" value="Non-ribosomal peptide synthetase"/>
    <property type="match status" value="2"/>
</dbReference>
<feature type="region of interest" description="Disordered" evidence="7">
    <location>
        <begin position="21"/>
        <end position="44"/>
    </location>
</feature>
<dbReference type="SUPFAM" id="SSF47336">
    <property type="entry name" value="ACP-like"/>
    <property type="match status" value="2"/>
</dbReference>
<dbReference type="InterPro" id="IPR010060">
    <property type="entry name" value="NRPS_synth"/>
</dbReference>
<evidence type="ECO:0000256" key="7">
    <source>
        <dbReference type="SAM" id="MobiDB-lite"/>
    </source>
</evidence>
<dbReference type="Pfam" id="PF00501">
    <property type="entry name" value="AMP-binding"/>
    <property type="match status" value="2"/>
</dbReference>
<dbReference type="InterPro" id="IPR009081">
    <property type="entry name" value="PP-bd_ACP"/>
</dbReference>
<dbReference type="NCBIfam" id="TIGR01733">
    <property type="entry name" value="AA-adenyl-dom"/>
    <property type="match status" value="2"/>
</dbReference>
<evidence type="ECO:0000259" key="8">
    <source>
        <dbReference type="PROSITE" id="PS50075"/>
    </source>
</evidence>
<evidence type="ECO:0000256" key="3">
    <source>
        <dbReference type="ARBA" id="ARBA00022450"/>
    </source>
</evidence>
<dbReference type="SMART" id="SM00823">
    <property type="entry name" value="PKS_PP"/>
    <property type="match status" value="2"/>
</dbReference>
<keyword evidence="5" id="KW-0677">Repeat</keyword>
<dbReference type="FunFam" id="3.30.300.30:FF:000015">
    <property type="entry name" value="Nonribosomal peptide synthase SidD"/>
    <property type="match status" value="1"/>
</dbReference>
<dbReference type="Gene3D" id="3.30.300.30">
    <property type="match status" value="2"/>
</dbReference>
<dbReference type="InterPro" id="IPR006162">
    <property type="entry name" value="Ppantetheine_attach_site"/>
</dbReference>
<dbReference type="InterPro" id="IPR020845">
    <property type="entry name" value="AMP-binding_CS"/>
</dbReference>
<dbReference type="Gene3D" id="3.40.50.980">
    <property type="match status" value="4"/>
</dbReference>
<dbReference type="CDD" id="cd12116">
    <property type="entry name" value="A_NRPS_Ta1_like"/>
    <property type="match status" value="1"/>
</dbReference>
<dbReference type="InterPro" id="IPR023213">
    <property type="entry name" value="CAT-like_dom_sf"/>
</dbReference>
<feature type="compositionally biased region" description="Basic and acidic residues" evidence="7">
    <location>
        <begin position="975"/>
        <end position="986"/>
    </location>
</feature>
<dbReference type="CDD" id="cd05930">
    <property type="entry name" value="A_NRPS"/>
    <property type="match status" value="1"/>
</dbReference>
<keyword evidence="4" id="KW-0597">Phosphoprotein</keyword>
<dbReference type="SUPFAM" id="SSF52777">
    <property type="entry name" value="CoA-dependent acyltransferases"/>
    <property type="match status" value="6"/>
</dbReference>
<dbReference type="InterPro" id="IPR036736">
    <property type="entry name" value="ACP-like_sf"/>
</dbReference>
<dbReference type="SMART" id="SM01294">
    <property type="entry name" value="PKS_PP_betabranch"/>
    <property type="match status" value="1"/>
</dbReference>
<dbReference type="PROSITE" id="PS00012">
    <property type="entry name" value="PHOSPHOPANTETHEINE"/>
    <property type="match status" value="1"/>
</dbReference>
<feature type="domain" description="Carrier" evidence="8">
    <location>
        <begin position="2123"/>
        <end position="2197"/>
    </location>
</feature>
<feature type="domain" description="Carrier" evidence="8">
    <location>
        <begin position="1058"/>
        <end position="1133"/>
    </location>
</feature>
<dbReference type="Gene3D" id="1.10.1200.10">
    <property type="entry name" value="ACP-like"/>
    <property type="match status" value="2"/>
</dbReference>
<comment type="cofactor">
    <cofactor evidence="1">
        <name>pantetheine 4'-phosphate</name>
        <dbReference type="ChEBI" id="CHEBI:47942"/>
    </cofactor>
</comment>
<evidence type="ECO:0000256" key="6">
    <source>
        <dbReference type="ARBA" id="ARBA00023194"/>
    </source>
</evidence>
<feature type="region of interest" description="Disordered" evidence="7">
    <location>
        <begin position="961"/>
        <end position="999"/>
    </location>
</feature>
<dbReference type="NCBIfam" id="TIGR01720">
    <property type="entry name" value="NRPS-para261"/>
    <property type="match status" value="1"/>
</dbReference>
<dbReference type="Pfam" id="PF13193">
    <property type="entry name" value="AMP-binding_C"/>
    <property type="match status" value="1"/>
</dbReference>
<dbReference type="GO" id="GO:0008610">
    <property type="term" value="P:lipid biosynthetic process"/>
    <property type="evidence" value="ECO:0007669"/>
    <property type="project" value="UniProtKB-ARBA"/>
</dbReference>
<dbReference type="PANTHER" id="PTHR45527:SF1">
    <property type="entry name" value="FATTY ACID SYNTHASE"/>
    <property type="match status" value="1"/>
</dbReference>
<dbReference type="InterPro" id="IPR001242">
    <property type="entry name" value="Condensation_dom"/>
</dbReference>
<evidence type="ECO:0000256" key="2">
    <source>
        <dbReference type="ARBA" id="ARBA00006432"/>
    </source>
</evidence>
<organism evidence="9">
    <name type="scientific">Streptomyces scopuliridis</name>
    <dbReference type="NCBI Taxonomy" id="452529"/>
    <lineage>
        <taxon>Bacteria</taxon>
        <taxon>Bacillati</taxon>
        <taxon>Actinomycetota</taxon>
        <taxon>Actinomycetes</taxon>
        <taxon>Kitasatosporales</taxon>
        <taxon>Streptomycetaceae</taxon>
        <taxon>Streptomyces</taxon>
    </lineage>
</organism>
<dbReference type="FunFam" id="1.10.1200.10:FF:000005">
    <property type="entry name" value="Nonribosomal peptide synthetase 1"/>
    <property type="match status" value="2"/>
</dbReference>
<dbReference type="GO" id="GO:0003824">
    <property type="term" value="F:catalytic activity"/>
    <property type="evidence" value="ECO:0007669"/>
    <property type="project" value="InterPro"/>
</dbReference>
<dbReference type="PROSITE" id="PS00455">
    <property type="entry name" value="AMP_BINDING"/>
    <property type="match status" value="2"/>
</dbReference>
<sequence length="2642" mass="282619">MDAASRESWIQSLPEHVRDRMRSRLAGGDDGKARPGRIAPAGRDRDLPLSFAQQRLWFLDEFEPGSAEYNSCAALRVTGDLDVPALAAALSALVVRHESLRTTFDAVDGQGVQLIGEPFAVPVPVTEVPPAPDAERDLIVRSLLRAEVTRPFDLRTGPLLRTLLVKLDDTTHILVLTMHHIVTDGWSMGILERELSVLYAAAALPGSREATALLERAGLTPLPLGYADFAVWQRERLTGGELDRQLDYWRRKLAALTPLDTATDRPRPAVRGYAGAAYPFRFPAGLTERLTALARGRGATLFMAVTALSQLLLSRHSGRRDIAVGTPVSGRDRGEAEPIVGFFVNTLVLRADVDELRTFGEFLDSVRETVLEAFAHGDAPFEQVVDALVTERDLSRPPLVQAMVALQNAPSEPLRLEGVQLAEEPLPRDFSLFDLTFTYGEEGGELRGSVEYSTDLFDASTIERLTGHLVTLAEALAAPGGSERPMAGLAMLTEAEQAGIAADRSGAVRELPDTNAVELFQRQAARTPDAPAVVTDDGTLSYAELNERANRLAHELAARGVGAEDVVALSLPRSADLMVTLYAVLKTGAAYLPVDPDYPAERIAALLDDARPVHVITQHAADLPVRPGPDTRHLVLDLPATREALASRSAADLTDADRRAPLRPGNAAYVIYTSGSTGRPKGVVVPHSGLTNYLRWCEGSYPGIRGGAILHSSVSFDLTVTTLFAPLSVGGTVHVSALEDIDPGSWGDGPAPTFIKATPSHLPLLESLPDEVLAQGDLVLGGEQLLGEALAPWRARHRDASVVNEYGPTEATVGCVVHTLAPGDADPAGAVLIGEPSWNMRAHVLDGLLRPVPVGVPGELYLAGEQLARGYLGRPGLSAERFVADPFGAPGGRMYRTGDLVRRTADGALEYQGRTDDQVKIRAHRVELGEVEAALAAAPGVGQACVVAADAPGGPRLVGYVTARPASPDGPGADPYERGTDPHQRSTDPGAPGADPGAPVLEAGAVREYATRGLPDYMVPAAIVVLDTLPLTINGKVDRRALPAPDPSLFAATAERVAPRNALEEALAGIWMRVLHLDDIGVLDNFFELGGNSILSIQVISRVRKTFGIELSARALFDRPTIAEFAERVTEGRAAGHTARIAPAGRDRDLPLSFAQQRLWFLDEFESGNPAYNAGGVLRLTGPLDISALSAALSALVVRHESLRTTFDAVDGRAVQLIGDPYEVPVPVTEPTATDPGERERELRATLAAQFALPMDLRNGPLLRALLVRAAPDDHALAVTIHHIVTDGWSMGVVSRELGALYNAALETGSRDAAHLLPHSTLPPLPVQYADYAVWQREHLTERELDSQLDFWRRKLAGVQPLELPADRPRPPVLGYAGALHTFRLSARATDGLTRAAQEHGASLFMATTALSSLLLARWSGRQDIALGTLSSGRDRAEVEGLIGFFVNTLVLRTDVDELRTFGEYLDSVRETVLEAFAHGDAPFSRVVDAVVTERDLSRPPLVQALIAFQNTPTAPMRLHGVELSEQPLSRDFSLFDLTFTYWEEGGELRGSVEYSTDLFDASTIERLTGHLVTLAEALAAPDGSERPMAGLAMLTEAERARIDADRAGAERQLPDATVVELFQRQVARTPHAPAVVGHGTTLSYAELNERANRLAHHLIAQGVGPEDVVALALPRSLSLVVALLAVLKTGGAYLPLDPGHPADRLAYTLRDAEPVHVLTDTATRDLVADSECPVLLLDSPAGSDGYDPAAYEAVDPVRRHAARHPAYVIYTSGSTGRPKGVVIPHAALATFLASMAERFPLTAADQLLSVTTISFDIAALEIYLPLLAGASVIVAEQEAVGDPDRLAQILADSGAGIMQATPSLWRMLLAVRPDVVKGLRVLVGGEALPPDLAGRLAGSAASVTNLYGPTEVTIWATTEDVRPGVRHGIGGPVPNTRLHILDGLLRPVPVGVPGELYLAGEQLARGYLGRPGLTAERFVADPFGDPGERLYRTGDLVRWTDRGTVEYLGRTDHQVKIRGLRIELGEVEAVLAAAPGVGQTCVIAAEGPSGHRLVGYVTPHPDGPALDTDALRRHAGLTLPDYMIPAALVVLGELPLTANGKVDRKALPAPEPTATAGDPDARPVSDTEVLLAGIFAELLGLEEVGLDDNFFHLGGDSILSIQLVARTRAAGASLTSKDIFRAATVRALAELVDSAAHDPGEGPAPATATGPLPLTPVQRRFFETYRTDPHHYNMSVQLELAPDTDHDALIRAVTAVMAHHETLRTRFTGGAAGHTQHIAPESAAAPVARRDIFGVTARELVAVMDRAAAELQASLDLAEGPVARAVLFDGGAGGVPRLLLVAHHLVTDAVSLRVLLGDLDAAYRQAREGEPVRVEPVRTSFAQWATRLSEHAQDGGFASELPYWEEVLERESASLPVDGPGPNAIASEAEFTVELDEPETEALLRTAPAAFRVRTEDILLTALGASLSRWAGGAGVTIDLEGHGREELFDDLDLSRTVGWFTTIHPVHLNVPGDQSPRARVKLVGRQLRAVPGQGLGYGALRHLKREPTLVDAPAPQVVFNYLGRFDDAPGATEGGPIRAVLPAMAQQSDRAERAHLLDVTGVVIGGRFRLAIRYSSATHHEKTIAGLCEEFMRELRTLLG</sequence>
<feature type="compositionally biased region" description="Basic and acidic residues" evidence="7">
    <location>
        <begin position="21"/>
        <end position="33"/>
    </location>
</feature>
<feature type="region of interest" description="Disordered" evidence="7">
    <location>
        <begin position="2104"/>
        <end position="2123"/>
    </location>
</feature>
<dbReference type="Pfam" id="PF00550">
    <property type="entry name" value="PP-binding"/>
    <property type="match status" value="2"/>
</dbReference>
<reference evidence="9" key="1">
    <citation type="journal article" date="2015" name="J. Nat. Prod.">
        <title>Identification of the Biosynthetic Gene Cluster for the Anti-infective Desotamides and Production of a New Analogue in a Heterologous Host.</title>
        <authorList>
            <person name="Li Q."/>
            <person name="Song Y."/>
            <person name="Qin X."/>
            <person name="Zhang X."/>
            <person name="Sun A."/>
            <person name="Ju J."/>
        </authorList>
    </citation>
    <scope>NUCLEOTIDE SEQUENCE</scope>
    <source>
        <strain evidence="9">SCSIO ZJ46</strain>
    </source>
</reference>
<evidence type="ECO:0000313" key="9">
    <source>
        <dbReference type="EMBL" id="AJW76709.1"/>
    </source>
</evidence>
<keyword evidence="3" id="KW-0596">Phosphopantetheine</keyword>
<evidence type="ECO:0000256" key="5">
    <source>
        <dbReference type="ARBA" id="ARBA00022737"/>
    </source>
</evidence>
<dbReference type="InterPro" id="IPR025110">
    <property type="entry name" value="AMP-bd_C"/>
</dbReference>
<dbReference type="GO" id="GO:0044550">
    <property type="term" value="P:secondary metabolite biosynthetic process"/>
    <property type="evidence" value="ECO:0007669"/>
    <property type="project" value="UniProtKB-ARBA"/>
</dbReference>